<dbReference type="EMBL" id="CSAJ01000222">
    <property type="protein sequence ID" value="COW18778.1"/>
    <property type="molecule type" value="Genomic_DNA"/>
</dbReference>
<evidence type="ECO:0000313" key="2">
    <source>
        <dbReference type="EMBL" id="CFE49306.1"/>
    </source>
</evidence>
<dbReference type="Proteomes" id="UP000044938">
    <property type="component" value="Unassembled WGS sequence"/>
</dbReference>
<dbReference type="Proteomes" id="UP000046947">
    <property type="component" value="Unassembled WGS sequence"/>
</dbReference>
<accession>A0A655IVS3</accession>
<protein>
    <submittedName>
        <fullName evidence="4">Uncharacterized protein</fullName>
    </submittedName>
</protein>
<organism evidence="4 5">
    <name type="scientific">Mycobacterium tuberculosis</name>
    <dbReference type="NCBI Taxonomy" id="1773"/>
    <lineage>
        <taxon>Bacteria</taxon>
        <taxon>Bacillati</taxon>
        <taxon>Actinomycetota</taxon>
        <taxon>Actinomycetes</taxon>
        <taxon>Mycobacteriales</taxon>
        <taxon>Mycobacteriaceae</taxon>
        <taxon>Mycobacterium</taxon>
        <taxon>Mycobacterium tuberculosis complex</taxon>
    </lineage>
</organism>
<evidence type="ECO:0000256" key="1">
    <source>
        <dbReference type="SAM" id="MobiDB-lite"/>
    </source>
</evidence>
<evidence type="ECO:0000313" key="7">
    <source>
        <dbReference type="Proteomes" id="UP000050164"/>
    </source>
</evidence>
<name>A0A655IVS3_MYCTX</name>
<reference evidence="5 6" key="1">
    <citation type="submission" date="2015-03" db="EMBL/GenBank/DDBJ databases">
        <authorList>
            <consortium name="Pathogen Informatics"/>
        </authorList>
    </citation>
    <scope>NUCLEOTIDE SEQUENCE [LARGE SCALE GENOMIC DNA]</scope>
    <source>
        <strain evidence="3 7">Bir 185</strain>
        <strain evidence="2 6">H09601792</strain>
        <strain evidence="4 5">M09401471</strain>
    </source>
</reference>
<proteinExistence type="predicted"/>
<sequence length="71" mass="7557">MSARSMPTNGSHSRACQLCLPVRGNIPTVPMPVRQADDHRSSWASRERRRPNDSGGGLVIPSTGVSTGSLV</sequence>
<dbReference type="AlphaFoldDB" id="A0A655IVS3"/>
<gene>
    <name evidence="2" type="ORF">ERS007688_01414</name>
    <name evidence="4" type="ORF">ERS007720_01953</name>
    <name evidence="3" type="ORF">ERS027659_04627</name>
</gene>
<dbReference type="EMBL" id="CFOH01000178">
    <property type="protein sequence ID" value="CFE49306.1"/>
    <property type="molecule type" value="Genomic_DNA"/>
</dbReference>
<evidence type="ECO:0000313" key="3">
    <source>
        <dbReference type="EMBL" id="CKT60075.1"/>
    </source>
</evidence>
<dbReference type="EMBL" id="CNFT01001765">
    <property type="protein sequence ID" value="CKT60075.1"/>
    <property type="molecule type" value="Genomic_DNA"/>
</dbReference>
<feature type="region of interest" description="Disordered" evidence="1">
    <location>
        <begin position="24"/>
        <end position="71"/>
    </location>
</feature>
<evidence type="ECO:0000313" key="5">
    <source>
        <dbReference type="Proteomes" id="UP000044938"/>
    </source>
</evidence>
<dbReference type="Proteomes" id="UP000050164">
    <property type="component" value="Unassembled WGS sequence"/>
</dbReference>
<evidence type="ECO:0000313" key="6">
    <source>
        <dbReference type="Proteomes" id="UP000046947"/>
    </source>
</evidence>
<evidence type="ECO:0000313" key="4">
    <source>
        <dbReference type="EMBL" id="COW18778.1"/>
    </source>
</evidence>